<evidence type="ECO:0000313" key="4">
    <source>
        <dbReference type="Proteomes" id="UP000683360"/>
    </source>
</evidence>
<dbReference type="EMBL" id="CAJPWZ010001124">
    <property type="protein sequence ID" value="CAG2208843.1"/>
    <property type="molecule type" value="Genomic_DNA"/>
</dbReference>
<dbReference type="InterPro" id="IPR016186">
    <property type="entry name" value="C-type_lectin-like/link_sf"/>
</dbReference>
<evidence type="ECO:0000259" key="2">
    <source>
        <dbReference type="PROSITE" id="PS50041"/>
    </source>
</evidence>
<evidence type="ECO:0000256" key="1">
    <source>
        <dbReference type="SAM" id="Phobius"/>
    </source>
</evidence>
<dbReference type="SUPFAM" id="SSF56436">
    <property type="entry name" value="C-type lectin-like"/>
    <property type="match status" value="2"/>
</dbReference>
<proteinExistence type="predicted"/>
<accession>A0A8S3RHX6</accession>
<dbReference type="Proteomes" id="UP000683360">
    <property type="component" value="Unassembled WGS sequence"/>
</dbReference>
<sequence>MTSLTGIYYRIALLYALDTKTRLQHLYPDQGQTVYDYIGLAILCSLLVLPTTITDRCFNITLSISGLILLVLSPGYLYSQWQQAWEMLKQRQSKISRLAWKPCKWDCRLVENGDKCSVCLCSLELNSLERCSRVSGYMYSEQFEICYKFHEANISRKYPEYDPICNDEGGELKKIDSEEKQQYAEKFLGHFKFKSTDFIFFQGYHYTREENWYYNNGSIMTYFNWHPSQPGSETYKEYEIVGMTKIDNYTWDDLYDNNRGIRVKKAEKQIFIKDLFIYGSVPFVGQGDLVECTLRCAIADGCISIFYNKASRECRGTYSGYEEEHLLLEYNVTGWSSYLIYHGHFEFNSRHFIFFQGYHYTREEHWYYNNGSIMTYFNWHPSQPSSGTFHEYEIVGMKKIDNYTWDDVYDHNYGAFLCERPILEIC</sequence>
<dbReference type="Gene3D" id="3.10.100.10">
    <property type="entry name" value="Mannose-Binding Protein A, subunit A"/>
    <property type="match status" value="2"/>
</dbReference>
<dbReference type="AlphaFoldDB" id="A0A8S3RHX6"/>
<keyword evidence="1" id="KW-1133">Transmembrane helix</keyword>
<keyword evidence="1" id="KW-0472">Membrane</keyword>
<organism evidence="3 4">
    <name type="scientific">Mytilus edulis</name>
    <name type="common">Blue mussel</name>
    <dbReference type="NCBI Taxonomy" id="6550"/>
    <lineage>
        <taxon>Eukaryota</taxon>
        <taxon>Metazoa</taxon>
        <taxon>Spiralia</taxon>
        <taxon>Lophotrochozoa</taxon>
        <taxon>Mollusca</taxon>
        <taxon>Bivalvia</taxon>
        <taxon>Autobranchia</taxon>
        <taxon>Pteriomorphia</taxon>
        <taxon>Mytilida</taxon>
        <taxon>Mytiloidea</taxon>
        <taxon>Mytilidae</taxon>
        <taxon>Mytilinae</taxon>
        <taxon>Mytilus</taxon>
    </lineage>
</organism>
<gene>
    <name evidence="3" type="ORF">MEDL_23016</name>
</gene>
<evidence type="ECO:0000313" key="3">
    <source>
        <dbReference type="EMBL" id="CAG2208843.1"/>
    </source>
</evidence>
<comment type="caution">
    <text evidence="3">The sequence shown here is derived from an EMBL/GenBank/DDBJ whole genome shotgun (WGS) entry which is preliminary data.</text>
</comment>
<feature type="domain" description="C-type lectin" evidence="2">
    <location>
        <begin position="146"/>
        <end position="253"/>
    </location>
</feature>
<reference evidence="3" key="1">
    <citation type="submission" date="2021-03" db="EMBL/GenBank/DDBJ databases">
        <authorList>
            <person name="Bekaert M."/>
        </authorList>
    </citation>
    <scope>NUCLEOTIDE SEQUENCE</scope>
</reference>
<protein>
    <recommendedName>
        <fullName evidence="2">C-type lectin domain-containing protein</fullName>
    </recommendedName>
</protein>
<dbReference type="InterPro" id="IPR016187">
    <property type="entry name" value="CTDL_fold"/>
</dbReference>
<dbReference type="InterPro" id="IPR001304">
    <property type="entry name" value="C-type_lectin-like"/>
</dbReference>
<feature type="transmembrane region" description="Helical" evidence="1">
    <location>
        <begin position="34"/>
        <end position="53"/>
    </location>
</feature>
<keyword evidence="4" id="KW-1185">Reference proteome</keyword>
<keyword evidence="1" id="KW-0812">Transmembrane</keyword>
<dbReference type="OrthoDB" id="10387930at2759"/>
<name>A0A8S3RHX6_MYTED</name>
<feature type="domain" description="C-type lectin" evidence="2">
    <location>
        <begin position="298"/>
        <end position="419"/>
    </location>
</feature>
<feature type="transmembrane region" description="Helical" evidence="1">
    <location>
        <begin position="60"/>
        <end position="78"/>
    </location>
</feature>
<dbReference type="PROSITE" id="PS50041">
    <property type="entry name" value="C_TYPE_LECTIN_2"/>
    <property type="match status" value="2"/>
</dbReference>